<feature type="disulfide bond" evidence="7">
    <location>
        <begin position="141"/>
        <end position="150"/>
    </location>
</feature>
<protein>
    <submittedName>
        <fullName evidence="11">Transporter</fullName>
    </submittedName>
</protein>
<evidence type="ECO:0000256" key="3">
    <source>
        <dbReference type="ARBA" id="ARBA00022692"/>
    </source>
</evidence>
<dbReference type="GO" id="GO:0006865">
    <property type="term" value="P:amino acid transport"/>
    <property type="evidence" value="ECO:0007669"/>
    <property type="project" value="TreeGrafter"/>
</dbReference>
<keyword evidence="6" id="KW-0479">Metal-binding</keyword>
<organism evidence="11">
    <name type="scientific">Rodentolepis nana</name>
    <name type="common">Dwarf tapeworm</name>
    <name type="synonym">Hymenolepis nana</name>
    <dbReference type="NCBI Taxonomy" id="102285"/>
    <lineage>
        <taxon>Eukaryota</taxon>
        <taxon>Metazoa</taxon>
        <taxon>Spiralia</taxon>
        <taxon>Lophotrochozoa</taxon>
        <taxon>Platyhelminthes</taxon>
        <taxon>Cestoda</taxon>
        <taxon>Eucestoda</taxon>
        <taxon>Cyclophyllidea</taxon>
        <taxon>Hymenolepididae</taxon>
        <taxon>Rodentolepis</taxon>
    </lineage>
</organism>
<feature type="binding site" evidence="6">
    <location>
        <position position="374"/>
    </location>
    <ligand>
        <name>Na(+)</name>
        <dbReference type="ChEBI" id="CHEBI:29101"/>
        <label>1</label>
    </ligand>
</feature>
<evidence type="ECO:0000313" key="10">
    <source>
        <dbReference type="Proteomes" id="UP000278807"/>
    </source>
</evidence>
<feature type="transmembrane region" description="Helical" evidence="8">
    <location>
        <begin position="347"/>
        <end position="374"/>
    </location>
</feature>
<feature type="transmembrane region" description="Helical" evidence="8">
    <location>
        <begin position="113"/>
        <end position="129"/>
    </location>
</feature>
<dbReference type="GO" id="GO:0005886">
    <property type="term" value="C:plasma membrane"/>
    <property type="evidence" value="ECO:0007669"/>
    <property type="project" value="TreeGrafter"/>
</dbReference>
<keyword evidence="10" id="KW-1185">Reference proteome</keyword>
<dbReference type="PROSITE" id="PS50267">
    <property type="entry name" value="NA_NEUROTRAN_SYMP_3"/>
    <property type="match status" value="1"/>
</dbReference>
<dbReference type="PRINTS" id="PR00176">
    <property type="entry name" value="NANEUSMPORT"/>
</dbReference>
<dbReference type="InterPro" id="IPR037272">
    <property type="entry name" value="SNS_sf"/>
</dbReference>
<dbReference type="GO" id="GO:0046872">
    <property type="term" value="F:metal ion binding"/>
    <property type="evidence" value="ECO:0007669"/>
    <property type="project" value="UniProtKB-KW"/>
</dbReference>
<keyword evidence="5 8" id="KW-0472">Membrane</keyword>
<feature type="transmembrane region" description="Helical" evidence="8">
    <location>
        <begin position="223"/>
        <end position="249"/>
    </location>
</feature>
<keyword evidence="3 8" id="KW-0812">Transmembrane</keyword>
<evidence type="ECO:0000256" key="4">
    <source>
        <dbReference type="ARBA" id="ARBA00022989"/>
    </source>
</evidence>
<dbReference type="Proteomes" id="UP000278807">
    <property type="component" value="Unassembled WGS sequence"/>
</dbReference>
<dbReference type="STRING" id="102285.A0A0R3TPD5"/>
<feature type="transmembrane region" description="Helical" evidence="8">
    <location>
        <begin position="269"/>
        <end position="290"/>
    </location>
</feature>
<feature type="binding site" evidence="6">
    <location>
        <position position="378"/>
    </location>
    <ligand>
        <name>Na(+)</name>
        <dbReference type="ChEBI" id="CHEBI:29101"/>
        <label>1</label>
    </ligand>
</feature>
<keyword evidence="6" id="KW-0915">Sodium</keyword>
<dbReference type="PANTHER" id="PTHR11616:SF240">
    <property type="entry name" value="BLOATED TUBULES, ISOFORM B-RELATED"/>
    <property type="match status" value="1"/>
</dbReference>
<dbReference type="GO" id="GO:0035725">
    <property type="term" value="P:sodium ion transmembrane transport"/>
    <property type="evidence" value="ECO:0007669"/>
    <property type="project" value="TreeGrafter"/>
</dbReference>
<feature type="binding site" evidence="6">
    <location>
        <position position="276"/>
    </location>
    <ligand>
        <name>Na(+)</name>
        <dbReference type="ChEBI" id="CHEBI:29101"/>
        <label>1</label>
    </ligand>
</feature>
<feature type="transmembrane region" description="Helical" evidence="8">
    <location>
        <begin position="302"/>
        <end position="327"/>
    </location>
</feature>
<keyword evidence="7" id="KW-1015">Disulfide bond</keyword>
<evidence type="ECO:0000256" key="1">
    <source>
        <dbReference type="ARBA" id="ARBA00004141"/>
    </source>
</evidence>
<feature type="binding site" evidence="6">
    <location>
        <position position="39"/>
    </location>
    <ligand>
        <name>Na(+)</name>
        <dbReference type="ChEBI" id="CHEBI:29101"/>
        <label>1</label>
    </ligand>
</feature>
<dbReference type="SUPFAM" id="SSF161070">
    <property type="entry name" value="SNF-like"/>
    <property type="match status" value="1"/>
</dbReference>
<proteinExistence type="predicted"/>
<evidence type="ECO:0000256" key="2">
    <source>
        <dbReference type="ARBA" id="ARBA00022448"/>
    </source>
</evidence>
<dbReference type="PANTHER" id="PTHR11616">
    <property type="entry name" value="SODIUM/CHLORIDE DEPENDENT TRANSPORTER"/>
    <property type="match status" value="1"/>
</dbReference>
<comment type="subcellular location">
    <subcellularLocation>
        <location evidence="1">Membrane</location>
        <topology evidence="1">Multi-pass membrane protein</topology>
    </subcellularLocation>
</comment>
<sequence length="383" mass="42602">MNLYERGDVKYPSDSNGEIKRSEWQKPIQFTLSLIGYAVGLSSIFRFPYLALNYGGGAFLIAYSIFVIFCGIPLYWMEFTLGQFTGQSPVEAFGFAPLFRGIGWSMMLVSGKISMYYNILMAWTLYYFFQSFQWKLPWNSCNNTWNTPACFCHSDKCAAVLPSQNRTSSTTEFWLHRVLELSPNINELGGINWSLCGCMLASWILTYLCLFKGIKNSGRAVCVIALLPYVFFIILVVRGATLPGAYIGLKYYFYPELEKLKSTKVWTQAGIQLFYSLGPAWGGLITLSSYNRYECKYSRDALLLPVLCGVTGILGGLAVFSVVGHLAHSMGKLDISDFTNSGPGLVFIAYPAALVYIPGASIIAVCFFALLFTLGLGSQVVSF</sequence>
<reference evidence="9 10" key="2">
    <citation type="submission" date="2018-11" db="EMBL/GenBank/DDBJ databases">
        <authorList>
            <consortium name="Pathogen Informatics"/>
        </authorList>
    </citation>
    <scope>NUCLEOTIDE SEQUENCE [LARGE SCALE GENOMIC DNA]</scope>
</reference>
<feature type="binding site" evidence="6">
    <location>
        <position position="38"/>
    </location>
    <ligand>
        <name>Na(+)</name>
        <dbReference type="ChEBI" id="CHEBI:29101"/>
        <label>1</label>
    </ligand>
</feature>
<dbReference type="WBParaSite" id="HNAJ_0000932601-mRNA-1">
    <property type="protein sequence ID" value="HNAJ_0000932601-mRNA-1"/>
    <property type="gene ID" value="HNAJ_0000932601"/>
</dbReference>
<reference evidence="11" key="1">
    <citation type="submission" date="2017-02" db="UniProtKB">
        <authorList>
            <consortium name="WormBaseParasite"/>
        </authorList>
    </citation>
    <scope>IDENTIFICATION</scope>
</reference>
<dbReference type="InterPro" id="IPR000175">
    <property type="entry name" value="Na/ntran_symport"/>
</dbReference>
<dbReference type="EMBL" id="UZAE01012571">
    <property type="protein sequence ID" value="VDO05747.1"/>
    <property type="molecule type" value="Genomic_DNA"/>
</dbReference>
<dbReference type="OrthoDB" id="6581954at2759"/>
<dbReference type="AlphaFoldDB" id="A0A0R3TPD5"/>
<evidence type="ECO:0000256" key="7">
    <source>
        <dbReference type="PIRSR" id="PIRSR600175-2"/>
    </source>
</evidence>
<name>A0A0R3TPD5_RODNA</name>
<keyword evidence="2" id="KW-0813">Transport</keyword>
<accession>A0A0R3TPD5</accession>
<feature type="transmembrane region" description="Helical" evidence="8">
    <location>
        <begin position="57"/>
        <end position="76"/>
    </location>
</feature>
<evidence type="ECO:0000313" key="11">
    <source>
        <dbReference type="WBParaSite" id="HNAJ_0000932601-mRNA-1"/>
    </source>
</evidence>
<feature type="transmembrane region" description="Helical" evidence="8">
    <location>
        <begin position="191"/>
        <end position="211"/>
    </location>
</feature>
<evidence type="ECO:0000256" key="6">
    <source>
        <dbReference type="PIRSR" id="PIRSR600175-1"/>
    </source>
</evidence>
<dbReference type="PROSITE" id="PS00754">
    <property type="entry name" value="NA_NEUROTRAN_SYMP_2"/>
    <property type="match status" value="1"/>
</dbReference>
<keyword evidence="4 8" id="KW-1133">Transmembrane helix</keyword>
<gene>
    <name evidence="9" type="ORF">HNAJ_LOCUS9321</name>
</gene>
<evidence type="ECO:0000256" key="8">
    <source>
        <dbReference type="SAM" id="Phobius"/>
    </source>
</evidence>
<feature type="binding site" evidence="6">
    <location>
        <position position="36"/>
    </location>
    <ligand>
        <name>Na(+)</name>
        <dbReference type="ChEBI" id="CHEBI:29101"/>
        <label>1</label>
    </ligand>
</feature>
<feature type="transmembrane region" description="Helical" evidence="8">
    <location>
        <begin position="30"/>
        <end position="51"/>
    </location>
</feature>
<evidence type="ECO:0000313" key="9">
    <source>
        <dbReference type="EMBL" id="VDO05747.1"/>
    </source>
</evidence>
<dbReference type="Pfam" id="PF00209">
    <property type="entry name" value="SNF"/>
    <property type="match status" value="1"/>
</dbReference>
<evidence type="ECO:0000256" key="5">
    <source>
        <dbReference type="ARBA" id="ARBA00023136"/>
    </source>
</evidence>